<evidence type="ECO:0008006" key="3">
    <source>
        <dbReference type="Google" id="ProtNLM"/>
    </source>
</evidence>
<keyword evidence="1" id="KW-0472">Membrane</keyword>
<proteinExistence type="predicted"/>
<dbReference type="EMBL" id="MN739107">
    <property type="protein sequence ID" value="QHS89265.1"/>
    <property type="molecule type" value="Genomic_DNA"/>
</dbReference>
<dbReference type="AlphaFoldDB" id="A0A6C0BAH8"/>
<protein>
    <recommendedName>
        <fullName evidence="3">PI-PLC Y-box domain-containing protein</fullName>
    </recommendedName>
</protein>
<sequence>MSLSSVFTSITTVSSSIFMGGVKIALFGLVFIIILVVVIVFLIVYPSGSTSNPNDVSIIVTTQGSIAADTAASLGQTVKGTSNTSQEKLKEKFANATGTTDNDLKLINIQPLTVKQTGFLGPVDSGVFGEIAGVQNTLKSGVRTFILQIDYQTDANKKEPLFPKENEPCLLYRDDTGVLTSLNAGSIKKVADALATHAFANTLPAKDDPIVLILYALRTPDPVTAPKDYLAYCSKIAKQLAPLAPFHLGLTTNGDYHRQALQGQLFTSNFKQFEKKVIILSNMDTSLFRKGIQSYAPADDLDYWVHAQLYKLDDADNLGVTAVASANTKPRAIVVPIESVLGLSTESQKAWATKNKDYFSVVIPSATSNPSVIDANSLLGSMGINVLPLDLFSFDVKQVAALFDLWKKNTWNMRPVALRSK</sequence>
<keyword evidence="1" id="KW-1133">Transmembrane helix</keyword>
<name>A0A6C0BAH8_9ZZZZ</name>
<accession>A0A6C0BAH8</accession>
<feature type="transmembrane region" description="Helical" evidence="1">
    <location>
        <begin position="24"/>
        <end position="45"/>
    </location>
</feature>
<keyword evidence="1" id="KW-0812">Transmembrane</keyword>
<evidence type="ECO:0000256" key="1">
    <source>
        <dbReference type="SAM" id="Phobius"/>
    </source>
</evidence>
<reference evidence="2" key="1">
    <citation type="journal article" date="2020" name="Nature">
        <title>Giant virus diversity and host interactions through global metagenomics.</title>
        <authorList>
            <person name="Schulz F."/>
            <person name="Roux S."/>
            <person name="Paez-Espino D."/>
            <person name="Jungbluth S."/>
            <person name="Walsh D.A."/>
            <person name="Denef V.J."/>
            <person name="McMahon K.D."/>
            <person name="Konstantinidis K.T."/>
            <person name="Eloe-Fadrosh E.A."/>
            <person name="Kyrpides N.C."/>
            <person name="Woyke T."/>
        </authorList>
    </citation>
    <scope>NUCLEOTIDE SEQUENCE</scope>
    <source>
        <strain evidence="2">GVMAG-M-3300010158-60</strain>
    </source>
</reference>
<organism evidence="2">
    <name type="scientific">viral metagenome</name>
    <dbReference type="NCBI Taxonomy" id="1070528"/>
    <lineage>
        <taxon>unclassified sequences</taxon>
        <taxon>metagenomes</taxon>
        <taxon>organismal metagenomes</taxon>
    </lineage>
</organism>
<evidence type="ECO:0000313" key="2">
    <source>
        <dbReference type="EMBL" id="QHS89265.1"/>
    </source>
</evidence>